<accession>A0A9P6LPY0</accession>
<dbReference type="RefSeq" id="XP_038750427.1">
    <property type="nucleotide sequence ID" value="XM_038883835.1"/>
</dbReference>
<dbReference type="Proteomes" id="UP000781932">
    <property type="component" value="Unassembled WGS sequence"/>
</dbReference>
<organism evidence="1 2">
    <name type="scientific">Colletotrichum karsti</name>
    <dbReference type="NCBI Taxonomy" id="1095194"/>
    <lineage>
        <taxon>Eukaryota</taxon>
        <taxon>Fungi</taxon>
        <taxon>Dikarya</taxon>
        <taxon>Ascomycota</taxon>
        <taxon>Pezizomycotina</taxon>
        <taxon>Sordariomycetes</taxon>
        <taxon>Hypocreomycetidae</taxon>
        <taxon>Glomerellales</taxon>
        <taxon>Glomerellaceae</taxon>
        <taxon>Colletotrichum</taxon>
        <taxon>Colletotrichum boninense species complex</taxon>
    </lineage>
</organism>
<dbReference type="AlphaFoldDB" id="A0A9P6LPY0"/>
<evidence type="ECO:0000313" key="1">
    <source>
        <dbReference type="EMBL" id="KAF9880966.1"/>
    </source>
</evidence>
<keyword evidence="2" id="KW-1185">Reference proteome</keyword>
<dbReference type="GeneID" id="62156909"/>
<reference evidence="1" key="1">
    <citation type="submission" date="2020-03" db="EMBL/GenBank/DDBJ databases">
        <authorList>
            <person name="He L."/>
        </authorList>
    </citation>
    <scope>NUCLEOTIDE SEQUENCE</scope>
    <source>
        <strain evidence="1">CkLH20</strain>
    </source>
</reference>
<protein>
    <submittedName>
        <fullName evidence="1">Uncharacterized protein</fullName>
    </submittedName>
</protein>
<gene>
    <name evidence="1" type="ORF">CkaCkLH20_01116</name>
</gene>
<dbReference type="EMBL" id="JAATWM020000003">
    <property type="protein sequence ID" value="KAF9880966.1"/>
    <property type="molecule type" value="Genomic_DNA"/>
</dbReference>
<name>A0A9P6LPY0_9PEZI</name>
<evidence type="ECO:0000313" key="2">
    <source>
        <dbReference type="Proteomes" id="UP000781932"/>
    </source>
</evidence>
<proteinExistence type="predicted"/>
<sequence length="229" mass="25840">MEPGKQNVAKAGLWNPIRIGMRDIDEEEFYNNHPLLKREIYQPFAQPNQQLPRVLVSFTYNQPTYATRLVAPASSPGSRPNIIRLAKAPITPGSYITTFHSETIGPLAAAMIGSEGCLFRHTPDRKSFEAIREPQAVRAVQYELEEHHLSDETVQLVQNDKRYRRNEVPVSQNKTGHDSVLVSAYQCFYVNEADNSTESLADQPWKPFHKIQLEIYRDASEASVASSAA</sequence>
<reference evidence="1" key="2">
    <citation type="submission" date="2020-11" db="EMBL/GenBank/DDBJ databases">
        <title>Whole genome sequencing of Colletotrichum sp.</title>
        <authorList>
            <person name="Li H."/>
        </authorList>
    </citation>
    <scope>NUCLEOTIDE SEQUENCE</scope>
    <source>
        <strain evidence="1">CkLH20</strain>
    </source>
</reference>
<comment type="caution">
    <text evidence="1">The sequence shown here is derived from an EMBL/GenBank/DDBJ whole genome shotgun (WGS) entry which is preliminary data.</text>
</comment>